<dbReference type="STRING" id="68775.A0A5C3LQV3"/>
<reference evidence="3 4" key="1">
    <citation type="journal article" date="2019" name="Nat. Ecol. Evol.">
        <title>Megaphylogeny resolves global patterns of mushroom evolution.</title>
        <authorList>
            <person name="Varga T."/>
            <person name="Krizsan K."/>
            <person name="Foldi C."/>
            <person name="Dima B."/>
            <person name="Sanchez-Garcia M."/>
            <person name="Sanchez-Ramirez S."/>
            <person name="Szollosi G.J."/>
            <person name="Szarkandi J.G."/>
            <person name="Papp V."/>
            <person name="Albert L."/>
            <person name="Andreopoulos W."/>
            <person name="Angelini C."/>
            <person name="Antonin V."/>
            <person name="Barry K.W."/>
            <person name="Bougher N.L."/>
            <person name="Buchanan P."/>
            <person name="Buyck B."/>
            <person name="Bense V."/>
            <person name="Catcheside P."/>
            <person name="Chovatia M."/>
            <person name="Cooper J."/>
            <person name="Damon W."/>
            <person name="Desjardin D."/>
            <person name="Finy P."/>
            <person name="Geml J."/>
            <person name="Haridas S."/>
            <person name="Hughes K."/>
            <person name="Justo A."/>
            <person name="Karasinski D."/>
            <person name="Kautmanova I."/>
            <person name="Kiss B."/>
            <person name="Kocsube S."/>
            <person name="Kotiranta H."/>
            <person name="LaButti K.M."/>
            <person name="Lechner B.E."/>
            <person name="Liimatainen K."/>
            <person name="Lipzen A."/>
            <person name="Lukacs Z."/>
            <person name="Mihaltcheva S."/>
            <person name="Morgado L.N."/>
            <person name="Niskanen T."/>
            <person name="Noordeloos M.E."/>
            <person name="Ohm R.A."/>
            <person name="Ortiz-Santana B."/>
            <person name="Ovrebo C."/>
            <person name="Racz N."/>
            <person name="Riley R."/>
            <person name="Savchenko A."/>
            <person name="Shiryaev A."/>
            <person name="Soop K."/>
            <person name="Spirin V."/>
            <person name="Szebenyi C."/>
            <person name="Tomsovsky M."/>
            <person name="Tulloss R.E."/>
            <person name="Uehling J."/>
            <person name="Grigoriev I.V."/>
            <person name="Vagvolgyi C."/>
            <person name="Papp T."/>
            <person name="Martin F.M."/>
            <person name="Miettinen O."/>
            <person name="Hibbett D.S."/>
            <person name="Nagy L.G."/>
        </authorList>
    </citation>
    <scope>NUCLEOTIDE SEQUENCE [LARGE SCALE GENOMIC DNA]</scope>
    <source>
        <strain evidence="3 4">CBS 166.37</strain>
    </source>
</reference>
<feature type="region of interest" description="Disordered" evidence="1">
    <location>
        <begin position="311"/>
        <end position="344"/>
    </location>
</feature>
<evidence type="ECO:0000313" key="3">
    <source>
        <dbReference type="EMBL" id="TFK35250.1"/>
    </source>
</evidence>
<name>A0A5C3LQV3_9AGAR</name>
<feature type="chain" id="PRO_5022816085" description="Macrofage activating glycoprotein" evidence="2">
    <location>
        <begin position="21"/>
        <end position="374"/>
    </location>
</feature>
<sequence length="374" mass="38758">MSKKLAALAALSTSAVGVMAQQSTFPATPLASKRFAYPTGLPYQADTESHLIRGGQSGYNICNSTTAGQDSMCQTNIFNSIDDFCLWGPPEPNMVVGDHEGEMVAWCTKEGHGTRLIPEGALTGVQWIRAPAYVSVVGFIDQTKINIRAGDWGGEMDPHGADLRGNPLGGLLYSNAFTGGGENYVQVIEWHNFIGGNSFCFKACDPAGSDDDKFCEHVFDRIGCAYNVPSAARDGVFESCEGENQDFPGTYTLNGQVMTYTQPPEALGAISTMPYTARVPASSNCRSYDSTSLFAALATVRPDAGVSASSSGVSASASGSATGTASSSRSTGASASSSASGSAANAQNTSNDAVTLAISGVSVLGVVFSALFLS</sequence>
<dbReference type="OrthoDB" id="2564904at2759"/>
<evidence type="ECO:0000313" key="4">
    <source>
        <dbReference type="Proteomes" id="UP000308652"/>
    </source>
</evidence>
<evidence type="ECO:0000256" key="1">
    <source>
        <dbReference type="SAM" id="MobiDB-lite"/>
    </source>
</evidence>
<dbReference type="AlphaFoldDB" id="A0A5C3LQV3"/>
<dbReference type="EMBL" id="ML213623">
    <property type="protein sequence ID" value="TFK35250.1"/>
    <property type="molecule type" value="Genomic_DNA"/>
</dbReference>
<protein>
    <recommendedName>
        <fullName evidence="5">Macrofage activating glycoprotein</fullName>
    </recommendedName>
</protein>
<feature type="signal peptide" evidence="2">
    <location>
        <begin position="1"/>
        <end position="20"/>
    </location>
</feature>
<keyword evidence="2" id="KW-0732">Signal</keyword>
<keyword evidence="4" id="KW-1185">Reference proteome</keyword>
<accession>A0A5C3LQV3</accession>
<organism evidence="3 4">
    <name type="scientific">Crucibulum laeve</name>
    <dbReference type="NCBI Taxonomy" id="68775"/>
    <lineage>
        <taxon>Eukaryota</taxon>
        <taxon>Fungi</taxon>
        <taxon>Dikarya</taxon>
        <taxon>Basidiomycota</taxon>
        <taxon>Agaricomycotina</taxon>
        <taxon>Agaricomycetes</taxon>
        <taxon>Agaricomycetidae</taxon>
        <taxon>Agaricales</taxon>
        <taxon>Agaricineae</taxon>
        <taxon>Nidulariaceae</taxon>
        <taxon>Crucibulum</taxon>
    </lineage>
</organism>
<dbReference type="Proteomes" id="UP000308652">
    <property type="component" value="Unassembled WGS sequence"/>
</dbReference>
<evidence type="ECO:0008006" key="5">
    <source>
        <dbReference type="Google" id="ProtNLM"/>
    </source>
</evidence>
<proteinExistence type="predicted"/>
<gene>
    <name evidence="3" type="ORF">BDQ12DRAFT_700065</name>
</gene>
<evidence type="ECO:0000256" key="2">
    <source>
        <dbReference type="SAM" id="SignalP"/>
    </source>
</evidence>